<dbReference type="InterPro" id="IPR007348">
    <property type="entry name" value="CopC_dom"/>
</dbReference>
<keyword evidence="8" id="KW-1185">Reference proteome</keyword>
<name>A0ABX0T3D6_9MICO</name>
<evidence type="ECO:0000256" key="2">
    <source>
        <dbReference type="ARBA" id="ARBA00023008"/>
    </source>
</evidence>
<dbReference type="RefSeq" id="WP_166779115.1">
    <property type="nucleotide sequence ID" value="NZ_JAAOYO010000001.1"/>
</dbReference>
<keyword evidence="4" id="KW-1133">Transmembrane helix</keyword>
<proteinExistence type="predicted"/>
<evidence type="ECO:0000256" key="3">
    <source>
        <dbReference type="SAM" id="MobiDB-lite"/>
    </source>
</evidence>
<evidence type="ECO:0000259" key="6">
    <source>
        <dbReference type="Pfam" id="PF04234"/>
    </source>
</evidence>
<evidence type="ECO:0000313" key="8">
    <source>
        <dbReference type="Proteomes" id="UP001318300"/>
    </source>
</evidence>
<feature type="region of interest" description="Disordered" evidence="3">
    <location>
        <begin position="145"/>
        <end position="187"/>
    </location>
</feature>
<keyword evidence="2" id="KW-0186">Copper</keyword>
<dbReference type="Pfam" id="PF04234">
    <property type="entry name" value="CopC"/>
    <property type="match status" value="1"/>
</dbReference>
<dbReference type="Proteomes" id="UP001318300">
    <property type="component" value="Unassembled WGS sequence"/>
</dbReference>
<reference evidence="7 8" key="1">
    <citation type="submission" date="2020-03" db="EMBL/GenBank/DDBJ databases">
        <title>Above-ground endophytic microbial communities from plants in different locations in the United States.</title>
        <authorList>
            <person name="Frank C."/>
        </authorList>
    </citation>
    <scope>NUCLEOTIDE SEQUENCE [LARGE SCALE GENOMIC DNA]</scope>
    <source>
        <strain evidence="7 8">WW7</strain>
    </source>
</reference>
<evidence type="ECO:0000313" key="7">
    <source>
        <dbReference type="EMBL" id="NII39997.1"/>
    </source>
</evidence>
<dbReference type="SUPFAM" id="SSF81296">
    <property type="entry name" value="E set domains"/>
    <property type="match status" value="1"/>
</dbReference>
<comment type="caution">
    <text evidence="7">The sequence shown here is derived from an EMBL/GenBank/DDBJ whole genome shotgun (WGS) entry which is preliminary data.</text>
</comment>
<keyword evidence="1 5" id="KW-0732">Signal</keyword>
<sequence length="223" mass="22309">MSSTAISSHTRTTPTLRRTLGSLVGLATVLAGLATAAPASAHSGLTGSTPAEGAVVVDDLRQVDLTFTEAPLAGLDAGLRIEVRDQAGQDESTGDVTVDGTTMSKRVDLSAGPHTMLWRYVSPDGHPIDGQVAFTVHAAQPAVAAPTATTTSTASPSASREARGSSGTSVTPTPAPVADIAAGTAEDPSSGPLPWVIGGAALVVVLGVVTVLASRRRAAPTED</sequence>
<feature type="chain" id="PRO_5046206904" description="CopC domain-containing protein" evidence="5">
    <location>
        <begin position="42"/>
        <end position="223"/>
    </location>
</feature>
<gene>
    <name evidence="7" type="ORF">E9228_000616</name>
</gene>
<protein>
    <recommendedName>
        <fullName evidence="6">CopC domain-containing protein</fullName>
    </recommendedName>
</protein>
<dbReference type="InterPro" id="IPR014756">
    <property type="entry name" value="Ig_E-set"/>
</dbReference>
<dbReference type="InterPro" id="IPR014755">
    <property type="entry name" value="Cu-Rt/internalin_Ig-like"/>
</dbReference>
<keyword evidence="4" id="KW-0812">Transmembrane</keyword>
<evidence type="ECO:0000256" key="5">
    <source>
        <dbReference type="SAM" id="SignalP"/>
    </source>
</evidence>
<feature type="signal peptide" evidence="5">
    <location>
        <begin position="1"/>
        <end position="41"/>
    </location>
</feature>
<keyword evidence="4" id="KW-0472">Membrane</keyword>
<dbReference type="Gene3D" id="2.60.40.1220">
    <property type="match status" value="1"/>
</dbReference>
<evidence type="ECO:0000256" key="1">
    <source>
        <dbReference type="ARBA" id="ARBA00022729"/>
    </source>
</evidence>
<feature type="transmembrane region" description="Helical" evidence="4">
    <location>
        <begin position="193"/>
        <end position="213"/>
    </location>
</feature>
<accession>A0ABX0T3D6</accession>
<organism evidence="7 8">
    <name type="scientific">Curtobacterium salicis</name>
    <dbReference type="NCBI Taxonomy" id="1779862"/>
    <lineage>
        <taxon>Bacteria</taxon>
        <taxon>Bacillati</taxon>
        <taxon>Actinomycetota</taxon>
        <taxon>Actinomycetes</taxon>
        <taxon>Micrococcales</taxon>
        <taxon>Microbacteriaceae</taxon>
        <taxon>Curtobacterium</taxon>
    </lineage>
</organism>
<feature type="domain" description="CopC" evidence="6">
    <location>
        <begin position="42"/>
        <end position="136"/>
    </location>
</feature>
<dbReference type="EMBL" id="JAAOYO010000001">
    <property type="protein sequence ID" value="NII39997.1"/>
    <property type="molecule type" value="Genomic_DNA"/>
</dbReference>
<evidence type="ECO:0000256" key="4">
    <source>
        <dbReference type="SAM" id="Phobius"/>
    </source>
</evidence>
<feature type="compositionally biased region" description="Low complexity" evidence="3">
    <location>
        <begin position="145"/>
        <end position="159"/>
    </location>
</feature>